<proteinExistence type="predicted"/>
<feature type="region of interest" description="Disordered" evidence="1">
    <location>
        <begin position="1"/>
        <end position="69"/>
    </location>
</feature>
<dbReference type="EMBL" id="SOZI01000010">
    <property type="protein sequence ID" value="TNY23582.1"/>
    <property type="molecule type" value="Genomic_DNA"/>
</dbReference>
<keyword evidence="2" id="KW-0472">Membrane</keyword>
<reference evidence="3 4" key="1">
    <citation type="submission" date="2019-03" db="EMBL/GenBank/DDBJ databases">
        <title>Rhodosporidium diobovatum UCD-FST 08-225 genome sequencing, assembly, and annotation.</title>
        <authorList>
            <person name="Fakankun I.U."/>
            <person name="Fristensky B."/>
            <person name="Levin D.B."/>
        </authorList>
    </citation>
    <scope>NUCLEOTIDE SEQUENCE [LARGE SCALE GENOMIC DNA]</scope>
    <source>
        <strain evidence="3 4">UCD-FST 08-225</strain>
    </source>
</reference>
<organism evidence="3 4">
    <name type="scientific">Rhodotorula diobovata</name>
    <dbReference type="NCBI Taxonomy" id="5288"/>
    <lineage>
        <taxon>Eukaryota</taxon>
        <taxon>Fungi</taxon>
        <taxon>Dikarya</taxon>
        <taxon>Basidiomycota</taxon>
        <taxon>Pucciniomycotina</taxon>
        <taxon>Microbotryomycetes</taxon>
        <taxon>Sporidiobolales</taxon>
        <taxon>Sporidiobolaceae</taxon>
        <taxon>Rhodotorula</taxon>
    </lineage>
</organism>
<feature type="transmembrane region" description="Helical" evidence="2">
    <location>
        <begin position="337"/>
        <end position="358"/>
    </location>
</feature>
<keyword evidence="2" id="KW-0812">Transmembrane</keyword>
<keyword evidence="4" id="KW-1185">Reference proteome</keyword>
<evidence type="ECO:0000256" key="1">
    <source>
        <dbReference type="SAM" id="MobiDB-lite"/>
    </source>
</evidence>
<evidence type="ECO:0000313" key="3">
    <source>
        <dbReference type="EMBL" id="TNY23582.1"/>
    </source>
</evidence>
<keyword evidence="2" id="KW-1133">Transmembrane helix</keyword>
<evidence type="ECO:0000256" key="2">
    <source>
        <dbReference type="SAM" id="Phobius"/>
    </source>
</evidence>
<evidence type="ECO:0000313" key="4">
    <source>
        <dbReference type="Proteomes" id="UP000311382"/>
    </source>
</evidence>
<feature type="region of interest" description="Disordered" evidence="1">
    <location>
        <begin position="225"/>
        <end position="248"/>
    </location>
</feature>
<gene>
    <name evidence="3" type="ORF">DMC30DRAFT_11385</name>
</gene>
<comment type="caution">
    <text evidence="3">The sequence shown here is derived from an EMBL/GenBank/DDBJ whole genome shotgun (WGS) entry which is preliminary data.</text>
</comment>
<feature type="compositionally biased region" description="Polar residues" evidence="1">
    <location>
        <begin position="44"/>
        <end position="53"/>
    </location>
</feature>
<name>A0A5C5G5C7_9BASI</name>
<feature type="compositionally biased region" description="Acidic residues" evidence="1">
    <location>
        <begin position="59"/>
        <end position="69"/>
    </location>
</feature>
<accession>A0A5C5G5C7</accession>
<dbReference type="AlphaFoldDB" id="A0A5C5G5C7"/>
<sequence length="370" mass="39343">MANRKCPPHPIRVAGRQARTTTAPAFGKVPTFSHRLPPPRKPRTSSLPPSATDKQAYEMSDEELSDSSDVDGRLEAIAAAQVSSRAVARLRARPTPLVAVDVHPATPTPKAPAAVEPAADQAPIRLADPSTLRTLKQSRRTASIYSVSSSGAVVGMGVSAQGQQRHQVYLRPDLSGHSGLSLDQVSRTATCDALTEDLAVVSATAHQPVDVVPDAVVVQMHHLASSSSLGPPPSCDYPSASSAHPAPPLIPLHTTTSYALPPSYPSVAVPRTAQRRETPSERLKRLYLCPWEAISPRSARRAPVNSPVVGEKTLPLDKVVVGAREDAAGLSPTSRRLVVAAGVILTVVLLVDLVVLNIRVFSMRDAYYDE</sequence>
<dbReference type="OrthoDB" id="2529426at2759"/>
<dbReference type="Proteomes" id="UP000311382">
    <property type="component" value="Unassembled WGS sequence"/>
</dbReference>
<protein>
    <submittedName>
        <fullName evidence="3">Uncharacterized protein</fullName>
    </submittedName>
</protein>